<dbReference type="SUPFAM" id="SSF52283">
    <property type="entry name" value="Formate/glycerate dehydrogenase catalytic domain-like"/>
    <property type="match status" value="1"/>
</dbReference>
<dbReference type="GO" id="GO:0030267">
    <property type="term" value="F:glyoxylate reductase (NADPH) activity"/>
    <property type="evidence" value="ECO:0007669"/>
    <property type="project" value="TreeGrafter"/>
</dbReference>
<dbReference type="GO" id="GO:0051287">
    <property type="term" value="F:NAD binding"/>
    <property type="evidence" value="ECO:0007669"/>
    <property type="project" value="InterPro"/>
</dbReference>
<dbReference type="STRING" id="55209.HA50_25110"/>
<dbReference type="PANTHER" id="PTHR10996:SF178">
    <property type="entry name" value="2-HYDROXYACID DEHYDROGENASE YGL185C-RELATED"/>
    <property type="match status" value="1"/>
</dbReference>
<evidence type="ECO:0000313" key="7">
    <source>
        <dbReference type="EMBL" id="ORM90333.1"/>
    </source>
</evidence>
<sequence>MKKTILMARTLPDALVKQLREHYHLVGPLTRLDGSDLPEGAESAEVLLTMSSIKTEKALIDALPKLQLVSCYGSGVEFVDCEYLKQRGIALTNAAGTNASSVAEFAMGLILAGSRHILAGDRFLRSGLWQGNSVERYHLVPGLQDCRLGIYGLGEIGGRIARLGEAFNMSIGYHSRSRKSVPYQYLTSLETLADWADILVVATRGSEENYHAINDNILQRLGPHGYVINIARGMLVDETALCNALDNGQLAGAALDVYESEPAVSARLRAMQNVILTPHIAANTHYAQAAQQKRMLDNVELYFSGSELIGRVC</sequence>
<dbReference type="GO" id="GO:0016618">
    <property type="term" value="F:hydroxypyruvate reductase [NAD(P)H] activity"/>
    <property type="evidence" value="ECO:0007669"/>
    <property type="project" value="TreeGrafter"/>
</dbReference>
<keyword evidence="1" id="KW-0521">NADP</keyword>
<dbReference type="InterPro" id="IPR006139">
    <property type="entry name" value="D-isomer_2_OHA_DH_cat_dom"/>
</dbReference>
<organism evidence="7 8">
    <name type="scientific">Pantoea cypripedii</name>
    <name type="common">Pectobacterium cypripedii</name>
    <name type="synonym">Erwinia cypripedii</name>
    <dbReference type="NCBI Taxonomy" id="55209"/>
    <lineage>
        <taxon>Bacteria</taxon>
        <taxon>Pseudomonadati</taxon>
        <taxon>Pseudomonadota</taxon>
        <taxon>Gammaproteobacteria</taxon>
        <taxon>Enterobacterales</taxon>
        <taxon>Erwiniaceae</taxon>
        <taxon>Pantoea</taxon>
    </lineage>
</organism>
<gene>
    <name evidence="7" type="ORF">HA50_25110</name>
</gene>
<dbReference type="PANTHER" id="PTHR10996">
    <property type="entry name" value="2-HYDROXYACID DEHYDROGENASE-RELATED"/>
    <property type="match status" value="1"/>
</dbReference>
<evidence type="ECO:0000313" key="8">
    <source>
        <dbReference type="Proteomes" id="UP000193749"/>
    </source>
</evidence>
<proteinExistence type="inferred from homology"/>
<dbReference type="InterPro" id="IPR050223">
    <property type="entry name" value="D-isomer_2-hydroxyacid_DH"/>
</dbReference>
<keyword evidence="2 4" id="KW-0560">Oxidoreductase</keyword>
<dbReference type="Gene3D" id="3.40.50.720">
    <property type="entry name" value="NAD(P)-binding Rossmann-like Domain"/>
    <property type="match status" value="2"/>
</dbReference>
<dbReference type="InterPro" id="IPR036291">
    <property type="entry name" value="NAD(P)-bd_dom_sf"/>
</dbReference>
<evidence type="ECO:0000256" key="4">
    <source>
        <dbReference type="RuleBase" id="RU003719"/>
    </source>
</evidence>
<dbReference type="Proteomes" id="UP000193749">
    <property type="component" value="Unassembled WGS sequence"/>
</dbReference>
<evidence type="ECO:0000256" key="1">
    <source>
        <dbReference type="ARBA" id="ARBA00022857"/>
    </source>
</evidence>
<evidence type="ECO:0000259" key="5">
    <source>
        <dbReference type="Pfam" id="PF00389"/>
    </source>
</evidence>
<dbReference type="FunFam" id="3.40.50.720:FF:000213">
    <property type="entry name" value="Putative 2-hydroxyacid dehydrogenase"/>
    <property type="match status" value="1"/>
</dbReference>
<dbReference type="Pfam" id="PF02826">
    <property type="entry name" value="2-Hacid_dh_C"/>
    <property type="match status" value="1"/>
</dbReference>
<dbReference type="AlphaFoldDB" id="A0A1X1ENC7"/>
<dbReference type="CDD" id="cd12156">
    <property type="entry name" value="HPPR"/>
    <property type="match status" value="1"/>
</dbReference>
<reference evidence="7 8" key="1">
    <citation type="journal article" date="2017" name="Antonie Van Leeuwenhoek">
        <title>Phylogenomic resolution of the bacterial genus Pantoea and its relationship with Erwinia and Tatumella.</title>
        <authorList>
            <person name="Palmer M."/>
            <person name="Steenkamp E.T."/>
            <person name="Coetzee M.P."/>
            <person name="Chan W.Y."/>
            <person name="van Zyl E."/>
            <person name="De Maayer P."/>
            <person name="Coutinho T.A."/>
            <person name="Blom J."/>
            <person name="Smits T.H."/>
            <person name="Duffy B."/>
            <person name="Venter S.N."/>
        </authorList>
    </citation>
    <scope>NUCLEOTIDE SEQUENCE [LARGE SCALE GENOMIC DNA]</scope>
    <source>
        <strain evidence="7 8">LMG 2657</strain>
    </source>
</reference>
<feature type="domain" description="D-isomer specific 2-hydroxyacid dehydrogenase NAD-binding" evidence="6">
    <location>
        <begin position="107"/>
        <end position="281"/>
    </location>
</feature>
<evidence type="ECO:0000259" key="6">
    <source>
        <dbReference type="Pfam" id="PF02826"/>
    </source>
</evidence>
<accession>A0A1X1ENC7</accession>
<comment type="similarity">
    <text evidence="4">Belongs to the D-isomer specific 2-hydroxyacid dehydrogenase family.</text>
</comment>
<protein>
    <submittedName>
        <fullName evidence="7">Hydroxyacid dehydrogenase</fullName>
    </submittedName>
</protein>
<dbReference type="SUPFAM" id="SSF51735">
    <property type="entry name" value="NAD(P)-binding Rossmann-fold domains"/>
    <property type="match status" value="1"/>
</dbReference>
<evidence type="ECO:0000256" key="3">
    <source>
        <dbReference type="ARBA" id="ARBA00023027"/>
    </source>
</evidence>
<keyword evidence="8" id="KW-1185">Reference proteome</keyword>
<dbReference type="InterPro" id="IPR006140">
    <property type="entry name" value="D-isomer_DH_NAD-bd"/>
</dbReference>
<dbReference type="GO" id="GO:0005829">
    <property type="term" value="C:cytosol"/>
    <property type="evidence" value="ECO:0007669"/>
    <property type="project" value="TreeGrafter"/>
</dbReference>
<evidence type="ECO:0000256" key="2">
    <source>
        <dbReference type="ARBA" id="ARBA00023002"/>
    </source>
</evidence>
<keyword evidence="3" id="KW-0520">NAD</keyword>
<dbReference type="RefSeq" id="WP_244193676.1">
    <property type="nucleotide sequence ID" value="NZ_JAGGMY010000005.1"/>
</dbReference>
<dbReference type="Pfam" id="PF00389">
    <property type="entry name" value="2-Hacid_dh"/>
    <property type="match status" value="1"/>
</dbReference>
<dbReference type="EMBL" id="MLJI01000002">
    <property type="protein sequence ID" value="ORM90333.1"/>
    <property type="molecule type" value="Genomic_DNA"/>
</dbReference>
<comment type="caution">
    <text evidence="7">The sequence shown here is derived from an EMBL/GenBank/DDBJ whole genome shotgun (WGS) entry which is preliminary data.</text>
</comment>
<feature type="domain" description="D-isomer specific 2-hydroxyacid dehydrogenase catalytic" evidence="5">
    <location>
        <begin position="6"/>
        <end position="312"/>
    </location>
</feature>
<name>A0A1X1ENC7_PANCY</name>